<dbReference type="InterPro" id="IPR015422">
    <property type="entry name" value="PyrdxlP-dep_Trfase_small"/>
</dbReference>
<dbReference type="Proteomes" id="UP000679725">
    <property type="component" value="Unassembled WGS sequence"/>
</dbReference>
<sequence>MTTFLTNKLPGRTVRTLDGKEYLWFSGTDYLGMAYNLDFQSFLKEGFENYGTHFGSSRNGSLRLSIYSEAEERFTNWQTAESALLISSGMLAGQLLMLEIDSIIHQIDKPDRIIYHYAPKVHPAIWGTDYQPNTLEWNEWAAATVTKINADISGTQHIICSDAIGSPLVEQFDFSIFNKIIQPDSCRFIIDQSHCLGVSGENGTGIAGQFENSLGDRLIFVSSLNKALGIPAGVIWGERKIIDLLSKSPLFAGASPSAPAYIFAFNKMLETGCYAKSSAELIQNVSHFNKQLQNVENHFVTIPNYPVLYNVNPALFDFLLESGIMASCFSYPLPSDQPVTRIAISAAHQKEDLDWLAEVCKRFIS</sequence>
<dbReference type="RefSeq" id="WP_215235134.1">
    <property type="nucleotide sequence ID" value="NZ_CAJRAU010000005.1"/>
</dbReference>
<evidence type="ECO:0000313" key="4">
    <source>
        <dbReference type="Proteomes" id="UP000679725"/>
    </source>
</evidence>
<dbReference type="InterPro" id="IPR015421">
    <property type="entry name" value="PyrdxlP-dep_Trfase_major"/>
</dbReference>
<organism evidence="3 4">
    <name type="scientific">Dyadobacter linearis</name>
    <dbReference type="NCBI Taxonomy" id="2823330"/>
    <lineage>
        <taxon>Bacteria</taxon>
        <taxon>Pseudomonadati</taxon>
        <taxon>Bacteroidota</taxon>
        <taxon>Cytophagia</taxon>
        <taxon>Cytophagales</taxon>
        <taxon>Spirosomataceae</taxon>
        <taxon>Dyadobacter</taxon>
    </lineage>
</organism>
<evidence type="ECO:0000256" key="2">
    <source>
        <dbReference type="ARBA" id="ARBA00022679"/>
    </source>
</evidence>
<dbReference type="InterPro" id="IPR050087">
    <property type="entry name" value="AON_synthase_class-II"/>
</dbReference>
<dbReference type="GO" id="GO:0008890">
    <property type="term" value="F:glycine C-acetyltransferase activity"/>
    <property type="evidence" value="ECO:0007669"/>
    <property type="project" value="UniProtKB-EC"/>
</dbReference>
<dbReference type="Gene3D" id="3.90.1150.10">
    <property type="entry name" value="Aspartate Aminotransferase, domain 1"/>
    <property type="match status" value="1"/>
</dbReference>
<comment type="caution">
    <text evidence="3">The sequence shown here is derived from an EMBL/GenBank/DDBJ whole genome shotgun (WGS) entry which is preliminary data.</text>
</comment>
<name>A0ABN7RG08_9BACT</name>
<protein>
    <submittedName>
        <fullName evidence="3">8-amino-7-oxononanoate synthase/2-amino-3-ketobutyrate coenzyme A ligase</fullName>
        <ecNumber evidence="3">2.3.1.29</ecNumber>
    </submittedName>
</protein>
<accession>A0ABN7RG08</accession>
<dbReference type="EMBL" id="CAJRAU010000005">
    <property type="protein sequence ID" value="CAG5071866.1"/>
    <property type="molecule type" value="Genomic_DNA"/>
</dbReference>
<keyword evidence="4" id="KW-1185">Reference proteome</keyword>
<dbReference type="PANTHER" id="PTHR13693">
    <property type="entry name" value="CLASS II AMINOTRANSFERASE/8-AMINO-7-OXONONANOATE SYNTHASE"/>
    <property type="match status" value="1"/>
</dbReference>
<keyword evidence="2 3" id="KW-0808">Transferase</keyword>
<gene>
    <name evidence="3" type="ORF">DYBT9623_03847</name>
</gene>
<dbReference type="InterPro" id="IPR015424">
    <property type="entry name" value="PyrdxlP-dep_Trfase"/>
</dbReference>
<evidence type="ECO:0000313" key="3">
    <source>
        <dbReference type="EMBL" id="CAG5071866.1"/>
    </source>
</evidence>
<dbReference type="EC" id="2.3.1.29" evidence="3"/>
<dbReference type="Gene3D" id="3.40.640.10">
    <property type="entry name" value="Type I PLP-dependent aspartate aminotransferase-like (Major domain)"/>
    <property type="match status" value="1"/>
</dbReference>
<reference evidence="3 4" key="1">
    <citation type="submission" date="2021-04" db="EMBL/GenBank/DDBJ databases">
        <authorList>
            <person name="Rodrigo-Torres L."/>
            <person name="Arahal R. D."/>
            <person name="Lucena T."/>
        </authorList>
    </citation>
    <scope>NUCLEOTIDE SEQUENCE [LARGE SCALE GENOMIC DNA]</scope>
    <source>
        <strain evidence="3 4">CECT 9623</strain>
    </source>
</reference>
<comment type="cofactor">
    <cofactor evidence="1">
        <name>pyridoxal 5'-phosphate</name>
        <dbReference type="ChEBI" id="CHEBI:597326"/>
    </cofactor>
</comment>
<keyword evidence="3" id="KW-0436">Ligase</keyword>
<proteinExistence type="predicted"/>
<keyword evidence="3" id="KW-0012">Acyltransferase</keyword>
<dbReference type="GO" id="GO:0016874">
    <property type="term" value="F:ligase activity"/>
    <property type="evidence" value="ECO:0007669"/>
    <property type="project" value="UniProtKB-KW"/>
</dbReference>
<dbReference type="SUPFAM" id="SSF53383">
    <property type="entry name" value="PLP-dependent transferases"/>
    <property type="match status" value="1"/>
</dbReference>
<evidence type="ECO:0000256" key="1">
    <source>
        <dbReference type="ARBA" id="ARBA00001933"/>
    </source>
</evidence>